<dbReference type="SUPFAM" id="SSF56281">
    <property type="entry name" value="Metallo-hydrolase/oxidoreductase"/>
    <property type="match status" value="1"/>
</dbReference>
<name>F4PYB8_CACFS</name>
<keyword evidence="3" id="KW-1185">Reference proteome</keyword>
<sequence length="603" mass="68333">MILRNPIALRLVSSSTTSTFLSTYQRSSAYDRTTNLFSTTLTSTTLPDRLYSTAYPNTLTFKPPTTDHNNNNNHHTNCNHKHQQQQQQTMTSKINYWSNLIIYNEDTNQCLYVKNKDESGTTSSSLMGIVSKFYSFPSIQSTIPPPPSNQQQQQQVTLNQHQMINQLPFERLNKQLFNNQISKQQVFYLGSLLSPYYVSQLARDHVDYYLFILSNKDNNVQDLLTVDDRVSRFMLDGKENQQPLSSPSSSFSLEWDTPTNIVKRFRQYRGEGEGDNQQGVLITPETMYMSKVLGLFEKDRFNLLATPEDQDSLGTKISLEYAPGIESIPMLSSTLMPYNSTNLIMSLDQGHVLLVDPGANSHGQTHLERIIKTRLSNYLDLHGANLSIFITHEHTDHWESLPLIASHFSKAKVIAHQETLDELDMNGVAPELTRVAVRGKPLDKAHEPDTTNEIHIGSKVFDIVATPGHTSNSLCLFERQSKTLIAGDHIVGWGSSILDFRTGDMKQYLNSTQGMIDHLQPSIAMPAHGPTSYTPIQLLQSYIKHRLLREQSILQAYQSGKTSLRDILSVVYKDIDPKLNDMAMGNIQLHLKKLRQDNVIDNQ</sequence>
<dbReference type="EMBL" id="GL883015">
    <property type="protein sequence ID" value="EGG19385.1"/>
    <property type="molecule type" value="Genomic_DNA"/>
</dbReference>
<dbReference type="Gene3D" id="1.10.10.10">
    <property type="entry name" value="Winged helix-like DNA-binding domain superfamily/Winged helix DNA-binding domain"/>
    <property type="match status" value="1"/>
</dbReference>
<dbReference type="GeneID" id="14871413"/>
<dbReference type="PANTHER" id="PTHR23131:SF0">
    <property type="entry name" value="ENDORIBONUCLEASE LACTB2"/>
    <property type="match status" value="1"/>
</dbReference>
<proteinExistence type="predicted"/>
<reference evidence="3" key="1">
    <citation type="journal article" date="2011" name="Genome Res.">
        <title>Phylogeny-wide analysis of social amoeba genomes highlights ancient origins for complex intercellular communication.</title>
        <authorList>
            <person name="Heidel A.J."/>
            <person name="Lawal H.M."/>
            <person name="Felder M."/>
            <person name="Schilde C."/>
            <person name="Helps N.R."/>
            <person name="Tunggal B."/>
            <person name="Rivero F."/>
            <person name="John U."/>
            <person name="Schleicher M."/>
            <person name="Eichinger L."/>
            <person name="Platzer M."/>
            <person name="Noegel A.A."/>
            <person name="Schaap P."/>
            <person name="Gloeckner G."/>
        </authorList>
    </citation>
    <scope>NUCLEOTIDE SEQUENCE [LARGE SCALE GENOMIC DNA]</scope>
    <source>
        <strain evidence="3">SH3</strain>
    </source>
</reference>
<dbReference type="InterPro" id="IPR041516">
    <property type="entry name" value="LACTB2_WH"/>
</dbReference>
<dbReference type="KEGG" id="dfa:DFA_02172"/>
<evidence type="ECO:0000313" key="2">
    <source>
        <dbReference type="EMBL" id="EGG19385.1"/>
    </source>
</evidence>
<dbReference type="Proteomes" id="UP000007797">
    <property type="component" value="Unassembled WGS sequence"/>
</dbReference>
<accession>F4PYB8</accession>
<dbReference type="InterPro" id="IPR001279">
    <property type="entry name" value="Metallo-B-lactamas"/>
</dbReference>
<organism evidence="2 3">
    <name type="scientific">Cavenderia fasciculata</name>
    <name type="common">Slime mold</name>
    <name type="synonym">Dictyostelium fasciculatum</name>
    <dbReference type="NCBI Taxonomy" id="261658"/>
    <lineage>
        <taxon>Eukaryota</taxon>
        <taxon>Amoebozoa</taxon>
        <taxon>Evosea</taxon>
        <taxon>Eumycetozoa</taxon>
        <taxon>Dictyostelia</taxon>
        <taxon>Acytosteliales</taxon>
        <taxon>Cavenderiaceae</taxon>
        <taxon>Cavenderia</taxon>
    </lineage>
</organism>
<dbReference type="InterPro" id="IPR036866">
    <property type="entry name" value="RibonucZ/Hydroxyglut_hydro"/>
</dbReference>
<dbReference type="OrthoDB" id="17458at2759"/>
<dbReference type="PANTHER" id="PTHR23131">
    <property type="entry name" value="ENDORIBONUCLEASE LACTB2"/>
    <property type="match status" value="1"/>
</dbReference>
<gene>
    <name evidence="2" type="ORF">DFA_02172</name>
</gene>
<dbReference type="AlphaFoldDB" id="F4PYB8"/>
<dbReference type="OMA" id="HKDHWEG"/>
<dbReference type="RefSeq" id="XP_004357656.1">
    <property type="nucleotide sequence ID" value="XM_004357599.1"/>
</dbReference>
<evidence type="ECO:0000313" key="3">
    <source>
        <dbReference type="Proteomes" id="UP000007797"/>
    </source>
</evidence>
<dbReference type="SMART" id="SM00849">
    <property type="entry name" value="Lactamase_B"/>
    <property type="match status" value="1"/>
</dbReference>
<dbReference type="STRING" id="1054147.F4PYB8"/>
<dbReference type="Pfam" id="PF00753">
    <property type="entry name" value="Lactamase_B"/>
    <property type="match status" value="1"/>
</dbReference>
<dbReference type="Pfam" id="PF17778">
    <property type="entry name" value="WHD_BLACT"/>
    <property type="match status" value="1"/>
</dbReference>
<dbReference type="Gene3D" id="3.60.15.10">
    <property type="entry name" value="Ribonuclease Z/Hydroxyacylglutathione hydrolase-like"/>
    <property type="match status" value="1"/>
</dbReference>
<evidence type="ECO:0000259" key="1">
    <source>
        <dbReference type="SMART" id="SM00849"/>
    </source>
</evidence>
<dbReference type="InterPro" id="IPR050662">
    <property type="entry name" value="Sec-metab_biosynth-thioest"/>
</dbReference>
<dbReference type="InterPro" id="IPR036388">
    <property type="entry name" value="WH-like_DNA-bd_sf"/>
</dbReference>
<feature type="domain" description="Metallo-beta-lactamase" evidence="1">
    <location>
        <begin position="338"/>
        <end position="528"/>
    </location>
</feature>
<protein>
    <recommendedName>
        <fullName evidence="1">Metallo-beta-lactamase domain-containing protein</fullName>
    </recommendedName>
</protein>